<evidence type="ECO:0000256" key="10">
    <source>
        <dbReference type="ARBA" id="ARBA00023084"/>
    </source>
</evidence>
<dbReference type="GO" id="GO:0005886">
    <property type="term" value="C:plasma membrane"/>
    <property type="evidence" value="ECO:0007669"/>
    <property type="project" value="TreeGrafter"/>
</dbReference>
<reference evidence="21 22" key="2">
    <citation type="journal article" date="2023" name="Mol. Biol. Evol.">
        <title>Genomics of Secondarily Temperate Adaptation in the Only Non-Antarctic Icefish.</title>
        <authorList>
            <person name="Rivera-Colon A.G."/>
            <person name="Rayamajhi N."/>
            <person name="Minhas B.F."/>
            <person name="Madrigal G."/>
            <person name="Bilyk K.T."/>
            <person name="Yoon V."/>
            <person name="Hune M."/>
            <person name="Gregory S."/>
            <person name="Cheng C.H.C."/>
            <person name="Catchen J.M."/>
        </authorList>
    </citation>
    <scope>NUCLEOTIDE SEQUENCE [LARGE SCALE GENOMIC DNA]</scope>
    <source>
        <strain evidence="21">JMC-PN-2008</strain>
    </source>
</reference>
<evidence type="ECO:0000256" key="14">
    <source>
        <dbReference type="ARBA" id="ARBA00023180"/>
    </source>
</evidence>
<dbReference type="InterPro" id="IPR015373">
    <property type="entry name" value="Interferon/interleukin_rcp_dom"/>
</dbReference>
<comment type="subunit">
    <text evidence="4">Interacts with HSPE; the interaction, inhibited by heparin, promotes the generation of activated factor X and activates coagulation in the presence of activated factor VII.</text>
</comment>
<evidence type="ECO:0000256" key="1">
    <source>
        <dbReference type="ARBA" id="ARBA00002201"/>
    </source>
</evidence>
<dbReference type="InterPro" id="IPR001187">
    <property type="entry name" value="Tissue_factor"/>
</dbReference>
<feature type="signal peptide" evidence="18">
    <location>
        <begin position="1"/>
        <end position="20"/>
    </location>
</feature>
<evidence type="ECO:0000256" key="11">
    <source>
        <dbReference type="ARBA" id="ARBA00023136"/>
    </source>
</evidence>
<evidence type="ECO:0000256" key="13">
    <source>
        <dbReference type="ARBA" id="ARBA00023157"/>
    </source>
</evidence>
<dbReference type="PANTHER" id="PTHR20859:SF22">
    <property type="entry name" value="TISSUE FACTOR"/>
    <property type="match status" value="1"/>
</dbReference>
<evidence type="ECO:0000256" key="16">
    <source>
        <dbReference type="ARBA" id="ARBA00031171"/>
    </source>
</evidence>
<evidence type="ECO:0000313" key="21">
    <source>
        <dbReference type="EMBL" id="KAK5859375.1"/>
    </source>
</evidence>
<evidence type="ECO:0000256" key="3">
    <source>
        <dbReference type="ARBA" id="ARBA00009197"/>
    </source>
</evidence>
<evidence type="ECO:0000313" key="22">
    <source>
        <dbReference type="Proteomes" id="UP001346869"/>
    </source>
</evidence>
<accession>A0AAN7XGP3</accession>
<evidence type="ECO:0000256" key="5">
    <source>
        <dbReference type="ARBA" id="ARBA00018722"/>
    </source>
</evidence>
<dbReference type="Pfam" id="PF01108">
    <property type="entry name" value="Tissue_fac"/>
    <property type="match status" value="1"/>
</dbReference>
<dbReference type="GO" id="GO:0004896">
    <property type="term" value="F:cytokine receptor activity"/>
    <property type="evidence" value="ECO:0007669"/>
    <property type="project" value="TreeGrafter"/>
</dbReference>
<dbReference type="GO" id="GO:0007596">
    <property type="term" value="P:blood coagulation"/>
    <property type="evidence" value="ECO:0007669"/>
    <property type="project" value="UniProtKB-KW"/>
</dbReference>
<keyword evidence="22" id="KW-1185">Reference proteome</keyword>
<keyword evidence="12" id="KW-0564">Palmitate</keyword>
<dbReference type="EMBL" id="JAUZQC010000014">
    <property type="protein sequence ID" value="KAK5859375.1"/>
    <property type="molecule type" value="Genomic_DNA"/>
</dbReference>
<evidence type="ECO:0000256" key="9">
    <source>
        <dbReference type="ARBA" id="ARBA00022989"/>
    </source>
</evidence>
<dbReference type="PANTHER" id="PTHR20859">
    <property type="entry name" value="INTERFERON/INTERLEUKIN RECEPTOR"/>
    <property type="match status" value="1"/>
</dbReference>
<comment type="caution">
    <text evidence="21">The sequence shown here is derived from an EMBL/GenBank/DDBJ whole genome shotgun (WGS) entry which is preliminary data.</text>
</comment>
<evidence type="ECO:0000256" key="4">
    <source>
        <dbReference type="ARBA" id="ARBA00011184"/>
    </source>
</evidence>
<evidence type="ECO:0000256" key="17">
    <source>
        <dbReference type="SAM" id="Phobius"/>
    </source>
</evidence>
<evidence type="ECO:0000256" key="15">
    <source>
        <dbReference type="ARBA" id="ARBA00023288"/>
    </source>
</evidence>
<evidence type="ECO:0000259" key="19">
    <source>
        <dbReference type="Pfam" id="PF01108"/>
    </source>
</evidence>
<comment type="similarity">
    <text evidence="3">Belongs to the tissue factor family.</text>
</comment>
<evidence type="ECO:0000256" key="6">
    <source>
        <dbReference type="ARBA" id="ARBA00022692"/>
    </source>
</evidence>
<dbReference type="Pfam" id="PF09294">
    <property type="entry name" value="Interfer-bind"/>
    <property type="match status" value="1"/>
</dbReference>
<feature type="transmembrane region" description="Helical" evidence="17">
    <location>
        <begin position="242"/>
        <end position="267"/>
    </location>
</feature>
<evidence type="ECO:0000256" key="12">
    <source>
        <dbReference type="ARBA" id="ARBA00023139"/>
    </source>
</evidence>
<feature type="domain" description="Fibronectin type-III" evidence="19">
    <location>
        <begin position="8"/>
        <end position="98"/>
    </location>
</feature>
<keyword evidence="15" id="KW-0449">Lipoprotein</keyword>
<evidence type="ECO:0000256" key="8">
    <source>
        <dbReference type="ARBA" id="ARBA00022729"/>
    </source>
</evidence>
<organism evidence="21 22">
    <name type="scientific">Eleginops maclovinus</name>
    <name type="common">Patagonian blennie</name>
    <name type="synonym">Eleginus maclovinus</name>
    <dbReference type="NCBI Taxonomy" id="56733"/>
    <lineage>
        <taxon>Eukaryota</taxon>
        <taxon>Metazoa</taxon>
        <taxon>Chordata</taxon>
        <taxon>Craniata</taxon>
        <taxon>Vertebrata</taxon>
        <taxon>Euteleostomi</taxon>
        <taxon>Actinopterygii</taxon>
        <taxon>Neopterygii</taxon>
        <taxon>Teleostei</taxon>
        <taxon>Neoteleostei</taxon>
        <taxon>Acanthomorphata</taxon>
        <taxon>Eupercaria</taxon>
        <taxon>Perciformes</taxon>
        <taxon>Notothenioidei</taxon>
        <taxon>Eleginopidae</taxon>
        <taxon>Eleginops</taxon>
    </lineage>
</organism>
<keyword evidence="6 17" id="KW-0812">Transmembrane</keyword>
<name>A0AAN7XGP3_ELEMC</name>
<sequence length="282" mass="31751">MASLKHVLCLCLSAWTITAAEDNVPKAEKLKWDSLDFKTIIKWTTEDSDHKYTVSFSSDGDDWRESQDCIRMSDSECDLTGDLVPYDRAYTADIQTEPEIVNYDEDLENYPHTYSDPFNPYRESNISAVNITVEAMDESSVMVNITDPLTGIHTRGKQLSIRDVFRNDLKYKISYYKSGSTGKRDVISDSSTAEVSKLDAGESYCFMAAAFIPSRPKRSQQGAWSQEWCIPGGGNILHELNLGVWVAIIFILLTVFFIIVTVTVLCCKCCRQRNSTQLSAPV</sequence>
<keyword evidence="7" id="KW-0356">Hemostasis</keyword>
<comment type="subcellular location">
    <subcellularLocation>
        <location evidence="2">Membrane</location>
        <topology evidence="2">Single-pass type I membrane protein</topology>
    </subcellularLocation>
</comment>
<evidence type="ECO:0000256" key="18">
    <source>
        <dbReference type="SAM" id="SignalP"/>
    </source>
</evidence>
<keyword evidence="10" id="KW-0094">Blood coagulation</keyword>
<dbReference type="FunFam" id="2.60.40.10:FF:000899">
    <property type="entry name" value="Tissue factor"/>
    <property type="match status" value="1"/>
</dbReference>
<dbReference type="SUPFAM" id="SSF49265">
    <property type="entry name" value="Fibronectin type III"/>
    <property type="match status" value="2"/>
</dbReference>
<keyword evidence="13" id="KW-1015">Disulfide bond</keyword>
<keyword evidence="14" id="KW-0325">Glycoprotein</keyword>
<gene>
    <name evidence="21" type="ORF">PBY51_020935</name>
</gene>
<evidence type="ECO:0000256" key="2">
    <source>
        <dbReference type="ARBA" id="ARBA00004479"/>
    </source>
</evidence>
<dbReference type="PRINTS" id="PR00346">
    <property type="entry name" value="TISSUEFACTOR"/>
</dbReference>
<reference evidence="21 22" key="1">
    <citation type="journal article" date="2023" name="Genes (Basel)">
        <title>Chromosome-Level Genome Assembly and Circadian Gene Repertoire of the Patagonia Blennie Eleginops maclovinus-The Closest Ancestral Proxy of Antarctic Cryonotothenioids.</title>
        <authorList>
            <person name="Cheng C.C."/>
            <person name="Rivera-Colon A.G."/>
            <person name="Minhas B.F."/>
            <person name="Wilson L."/>
            <person name="Rayamajhi N."/>
            <person name="Vargas-Chacoff L."/>
            <person name="Catchen J.M."/>
        </authorList>
    </citation>
    <scope>NUCLEOTIDE SEQUENCE [LARGE SCALE GENOMIC DNA]</scope>
    <source>
        <strain evidence="21">JMC-PN-2008</strain>
    </source>
</reference>
<comment type="function">
    <text evidence="1">Initiates blood coagulation by forming a complex with circulating factor VII or VIIa. The [TF:VIIa] complex activates factors IX or X by specific limited proteolysis. TF plays a role in normal hemostasis by initiating the cell-surface assembly and propagation of the coagulation protease cascade.</text>
</comment>
<dbReference type="AlphaFoldDB" id="A0AAN7XGP3"/>
<keyword evidence="9 17" id="KW-1133">Transmembrane helix</keyword>
<dbReference type="InterPro" id="IPR050650">
    <property type="entry name" value="Type-II_Cytokine-TF_Rcpt"/>
</dbReference>
<keyword evidence="11 17" id="KW-0472">Membrane</keyword>
<evidence type="ECO:0000259" key="20">
    <source>
        <dbReference type="Pfam" id="PF09294"/>
    </source>
</evidence>
<dbReference type="InterPro" id="IPR013783">
    <property type="entry name" value="Ig-like_fold"/>
</dbReference>
<protein>
    <recommendedName>
        <fullName evidence="5">Tissue factor</fullName>
    </recommendedName>
    <alternativeName>
        <fullName evidence="16">Coagulation factor III</fullName>
    </alternativeName>
</protein>
<feature type="chain" id="PRO_5042856113" description="Tissue factor" evidence="18">
    <location>
        <begin position="21"/>
        <end position="282"/>
    </location>
</feature>
<keyword evidence="8 18" id="KW-0732">Signal</keyword>
<dbReference type="Gene3D" id="2.60.40.10">
    <property type="entry name" value="Immunoglobulins"/>
    <property type="match status" value="2"/>
</dbReference>
<dbReference type="InterPro" id="IPR003961">
    <property type="entry name" value="FN3_dom"/>
</dbReference>
<evidence type="ECO:0000256" key="7">
    <source>
        <dbReference type="ARBA" id="ARBA00022696"/>
    </source>
</evidence>
<feature type="domain" description="Interferon/interleukin receptor" evidence="20">
    <location>
        <begin position="132"/>
        <end position="230"/>
    </location>
</feature>
<dbReference type="InterPro" id="IPR036116">
    <property type="entry name" value="FN3_sf"/>
</dbReference>
<proteinExistence type="inferred from homology"/>
<dbReference type="Proteomes" id="UP001346869">
    <property type="component" value="Unassembled WGS sequence"/>
</dbReference>